<evidence type="ECO:0000256" key="2">
    <source>
        <dbReference type="ARBA" id="ARBA00022679"/>
    </source>
</evidence>
<evidence type="ECO:0000313" key="8">
    <source>
        <dbReference type="Proteomes" id="UP000784294"/>
    </source>
</evidence>
<dbReference type="Gene3D" id="1.10.510.10">
    <property type="entry name" value="Transferase(Phosphotransferase) domain 1"/>
    <property type="match status" value="1"/>
</dbReference>
<keyword evidence="1" id="KW-0723">Serine/threonine-protein kinase</keyword>
<evidence type="ECO:0000256" key="5">
    <source>
        <dbReference type="ARBA" id="ARBA00022840"/>
    </source>
</evidence>
<keyword evidence="5" id="KW-0067">ATP-binding</keyword>
<reference evidence="7" key="1">
    <citation type="submission" date="2018-11" db="EMBL/GenBank/DDBJ databases">
        <authorList>
            <consortium name="Pathogen Informatics"/>
        </authorList>
    </citation>
    <scope>NUCLEOTIDE SEQUENCE</scope>
</reference>
<comment type="caution">
    <text evidence="7">The sequence shown here is derived from an EMBL/GenBank/DDBJ whole genome shotgun (WGS) entry which is preliminary data.</text>
</comment>
<dbReference type="Proteomes" id="UP000784294">
    <property type="component" value="Unassembled WGS sequence"/>
</dbReference>
<keyword evidence="4" id="KW-0418">Kinase</keyword>
<keyword evidence="2" id="KW-0808">Transferase</keyword>
<sequence>MVYFYNFQFSPYAIGAKKYTCPIDLWSVGCIFAEFLLQRPLFPGKGEVDQLNMIFRDLGTPNERIWPGVKELPGMKRCVFTEYPYNQLRRRFTEKQISDHGFDLLNR</sequence>
<feature type="domain" description="Protein kinase" evidence="6">
    <location>
        <begin position="10"/>
        <end position="99"/>
    </location>
</feature>
<proteinExistence type="predicted"/>
<dbReference type="InterPro" id="IPR000719">
    <property type="entry name" value="Prot_kinase_dom"/>
</dbReference>
<gene>
    <name evidence="7" type="ORF">PXEA_LOCUS4406</name>
</gene>
<dbReference type="SUPFAM" id="SSF56112">
    <property type="entry name" value="Protein kinase-like (PK-like)"/>
    <property type="match status" value="1"/>
</dbReference>
<keyword evidence="8" id="KW-1185">Reference proteome</keyword>
<dbReference type="Pfam" id="PF00069">
    <property type="entry name" value="Pkinase"/>
    <property type="match status" value="1"/>
</dbReference>
<evidence type="ECO:0000256" key="3">
    <source>
        <dbReference type="ARBA" id="ARBA00022741"/>
    </source>
</evidence>
<dbReference type="GO" id="GO:0005524">
    <property type="term" value="F:ATP binding"/>
    <property type="evidence" value="ECO:0007669"/>
    <property type="project" value="UniProtKB-KW"/>
</dbReference>
<dbReference type="GO" id="GO:0005634">
    <property type="term" value="C:nucleus"/>
    <property type="evidence" value="ECO:0007669"/>
    <property type="project" value="TreeGrafter"/>
</dbReference>
<dbReference type="InterPro" id="IPR011009">
    <property type="entry name" value="Kinase-like_dom_sf"/>
</dbReference>
<dbReference type="InterPro" id="IPR050108">
    <property type="entry name" value="CDK"/>
</dbReference>
<dbReference type="OrthoDB" id="647at2759"/>
<dbReference type="GO" id="GO:0004674">
    <property type="term" value="F:protein serine/threonine kinase activity"/>
    <property type="evidence" value="ECO:0007669"/>
    <property type="project" value="UniProtKB-KW"/>
</dbReference>
<evidence type="ECO:0000313" key="7">
    <source>
        <dbReference type="EMBL" id="VEL10966.1"/>
    </source>
</evidence>
<name>A0A448WG47_9PLAT</name>
<dbReference type="EMBL" id="CAAALY010010444">
    <property type="protein sequence ID" value="VEL10966.1"/>
    <property type="molecule type" value="Genomic_DNA"/>
</dbReference>
<dbReference type="PANTHER" id="PTHR24056:SF107">
    <property type="entry name" value="CYCLIN-DEPENDENT KINASE 11A-RELATED"/>
    <property type="match status" value="1"/>
</dbReference>
<evidence type="ECO:0000256" key="1">
    <source>
        <dbReference type="ARBA" id="ARBA00022527"/>
    </source>
</evidence>
<keyword evidence="3" id="KW-0547">Nucleotide-binding</keyword>
<dbReference type="PANTHER" id="PTHR24056">
    <property type="entry name" value="CELL DIVISION PROTEIN KINASE"/>
    <property type="match status" value="1"/>
</dbReference>
<evidence type="ECO:0000256" key="4">
    <source>
        <dbReference type="ARBA" id="ARBA00022777"/>
    </source>
</evidence>
<dbReference type="GO" id="GO:0007346">
    <property type="term" value="P:regulation of mitotic cell cycle"/>
    <property type="evidence" value="ECO:0007669"/>
    <property type="project" value="TreeGrafter"/>
</dbReference>
<dbReference type="AlphaFoldDB" id="A0A448WG47"/>
<evidence type="ECO:0000259" key="6">
    <source>
        <dbReference type="Pfam" id="PF00069"/>
    </source>
</evidence>
<protein>
    <recommendedName>
        <fullName evidence="6">Protein kinase domain-containing protein</fullName>
    </recommendedName>
</protein>
<organism evidence="7 8">
    <name type="scientific">Protopolystoma xenopodis</name>
    <dbReference type="NCBI Taxonomy" id="117903"/>
    <lineage>
        <taxon>Eukaryota</taxon>
        <taxon>Metazoa</taxon>
        <taxon>Spiralia</taxon>
        <taxon>Lophotrochozoa</taxon>
        <taxon>Platyhelminthes</taxon>
        <taxon>Monogenea</taxon>
        <taxon>Polyopisthocotylea</taxon>
        <taxon>Polystomatidea</taxon>
        <taxon>Polystomatidae</taxon>
        <taxon>Protopolystoma</taxon>
    </lineage>
</organism>
<accession>A0A448WG47</accession>